<dbReference type="PRINTS" id="PR00449">
    <property type="entry name" value="RASTRNSFRMNG"/>
</dbReference>
<dbReference type="PROSITE" id="PS51419">
    <property type="entry name" value="RAB"/>
    <property type="match status" value="1"/>
</dbReference>
<dbReference type="InterPro" id="IPR005225">
    <property type="entry name" value="Small_GTP-bd"/>
</dbReference>
<dbReference type="FunFam" id="3.40.50.300:FF:000808">
    <property type="entry name" value="Small GTP-binding protein, putative"/>
    <property type="match status" value="1"/>
</dbReference>
<feature type="region of interest" description="Disordered" evidence="2">
    <location>
        <begin position="122"/>
        <end position="144"/>
    </location>
</feature>
<dbReference type="InterPro" id="IPR027417">
    <property type="entry name" value="P-loop_NTPase"/>
</dbReference>
<dbReference type="GO" id="GO:0003924">
    <property type="term" value="F:GTPase activity"/>
    <property type="evidence" value="ECO:0007669"/>
    <property type="project" value="InterPro"/>
</dbReference>
<keyword evidence="4" id="KW-1185">Reference proteome</keyword>
<feature type="region of interest" description="Disordered" evidence="2">
    <location>
        <begin position="1"/>
        <end position="99"/>
    </location>
</feature>
<protein>
    <submittedName>
        <fullName evidence="3">Related to gtp-binding protein rab5c</fullName>
    </submittedName>
</protein>
<name>A0A0P1BJT4_9BASI</name>
<feature type="region of interest" description="Disordered" evidence="2">
    <location>
        <begin position="369"/>
        <end position="399"/>
    </location>
</feature>
<dbReference type="STRING" id="401625.A0A0P1BJT4"/>
<dbReference type="SMART" id="SM00176">
    <property type="entry name" value="RAN"/>
    <property type="match status" value="1"/>
</dbReference>
<sequence>MSASLASTSATTVVASPLTSPSSQDAKTALVAASLSSSAASPLLPSSSPRSRSTKLHSDGHDSPPRSAGSPSSPNLAAVSQDGCMRAASSSRHTMGTSSLATPAVGLPLVDDALVKPSWHAQSSYSSSKASSSLPNLLGEGERRAPLMREPSLARAPTRQGRNVRQTAAGATVVGGGVDLKVVILGAQGVGKTSLVHRYITGTFQASSIPSTIGASFLTQKLVVDGTKVRLQLWDTAGQERFRSMAPMYYRGSNAAVIVYDITNAASFQDVKTWIEELRKNVTSDLIIHVVGSKLDLAPAHREVYLDEARDAVAGWTAPDAHAVGASNDFPASQSPASPSRLGLGNLGLSSSRIGFSRMGVSSAVPAGAAAGANSNASSGTSGSAGSSEAGGGASNVQTSSLGRMLSSWESVEVTEVSAKAGEAVEDVFVNIAGRLVERKAEIEAERRRRDRDSIMLRDESDAATAGRASSGGSHYVSSRRGGWGGCCSSNNISDENATRLPHRQSFPNIPRTIEAGLPFNAS</sequence>
<feature type="compositionally biased region" description="Polar residues" evidence="2">
    <location>
        <begin position="88"/>
        <end position="99"/>
    </location>
</feature>
<feature type="compositionally biased region" description="Low complexity" evidence="2">
    <location>
        <begin position="65"/>
        <end position="74"/>
    </location>
</feature>
<dbReference type="GO" id="GO:0005525">
    <property type="term" value="F:GTP binding"/>
    <property type="evidence" value="ECO:0007669"/>
    <property type="project" value="InterPro"/>
</dbReference>
<evidence type="ECO:0000313" key="4">
    <source>
        <dbReference type="Proteomes" id="UP000054845"/>
    </source>
</evidence>
<reference evidence="3 4" key="1">
    <citation type="submission" date="2014-09" db="EMBL/GenBank/DDBJ databases">
        <authorList>
            <person name="Magalhaes I.L.F."/>
            <person name="Oliveira U."/>
            <person name="Santos F.R."/>
            <person name="Vidigal T.H.D.A."/>
            <person name="Brescovit A.D."/>
            <person name="Santos A.J."/>
        </authorList>
    </citation>
    <scope>NUCLEOTIDE SEQUENCE [LARGE SCALE GENOMIC DNA]</scope>
</reference>
<feature type="compositionally biased region" description="Low complexity" evidence="2">
    <location>
        <begin position="123"/>
        <end position="133"/>
    </location>
</feature>
<evidence type="ECO:0000256" key="1">
    <source>
        <dbReference type="ARBA" id="ARBA00022741"/>
    </source>
</evidence>
<feature type="compositionally biased region" description="Low complexity" evidence="2">
    <location>
        <begin position="1"/>
        <end position="20"/>
    </location>
</feature>
<organism evidence="3 4">
    <name type="scientific">Ceraceosorus bombacis</name>
    <dbReference type="NCBI Taxonomy" id="401625"/>
    <lineage>
        <taxon>Eukaryota</taxon>
        <taxon>Fungi</taxon>
        <taxon>Dikarya</taxon>
        <taxon>Basidiomycota</taxon>
        <taxon>Ustilaginomycotina</taxon>
        <taxon>Exobasidiomycetes</taxon>
        <taxon>Ceraceosorales</taxon>
        <taxon>Ceraceosoraceae</taxon>
        <taxon>Ceraceosorus</taxon>
    </lineage>
</organism>
<keyword evidence="1" id="KW-0547">Nucleotide-binding</keyword>
<dbReference type="PROSITE" id="PS51421">
    <property type="entry name" value="RAS"/>
    <property type="match status" value="1"/>
</dbReference>
<feature type="compositionally biased region" description="Low complexity" evidence="2">
    <location>
        <begin position="369"/>
        <end position="388"/>
    </location>
</feature>
<dbReference type="SMART" id="SM00174">
    <property type="entry name" value="RHO"/>
    <property type="match status" value="1"/>
</dbReference>
<dbReference type="InterPro" id="IPR001806">
    <property type="entry name" value="Small_GTPase"/>
</dbReference>
<dbReference type="Proteomes" id="UP000054845">
    <property type="component" value="Unassembled WGS sequence"/>
</dbReference>
<proteinExistence type="predicted"/>
<dbReference type="OrthoDB" id="26525at2759"/>
<dbReference type="SMART" id="SM00173">
    <property type="entry name" value="RAS"/>
    <property type="match status" value="1"/>
</dbReference>
<feature type="compositionally biased region" description="Low complexity" evidence="2">
    <location>
        <begin position="463"/>
        <end position="474"/>
    </location>
</feature>
<accession>A0A0P1BJT4</accession>
<feature type="compositionally biased region" description="Low complexity" evidence="2">
    <location>
        <begin position="32"/>
        <end position="51"/>
    </location>
</feature>
<dbReference type="SUPFAM" id="SSF52540">
    <property type="entry name" value="P-loop containing nucleoside triphosphate hydrolases"/>
    <property type="match status" value="1"/>
</dbReference>
<feature type="region of interest" description="Disordered" evidence="2">
    <location>
        <begin position="459"/>
        <end position="523"/>
    </location>
</feature>
<dbReference type="PANTHER" id="PTHR47978">
    <property type="match status" value="1"/>
</dbReference>
<evidence type="ECO:0000313" key="3">
    <source>
        <dbReference type="EMBL" id="CEH16412.1"/>
    </source>
</evidence>
<dbReference type="Gene3D" id="3.40.50.300">
    <property type="entry name" value="P-loop containing nucleotide triphosphate hydrolases"/>
    <property type="match status" value="1"/>
</dbReference>
<evidence type="ECO:0000256" key="2">
    <source>
        <dbReference type="SAM" id="MobiDB-lite"/>
    </source>
</evidence>
<dbReference type="SMART" id="SM00175">
    <property type="entry name" value="RAB"/>
    <property type="match status" value="1"/>
</dbReference>
<dbReference type="NCBIfam" id="TIGR00231">
    <property type="entry name" value="small_GTP"/>
    <property type="match status" value="1"/>
</dbReference>
<dbReference type="AlphaFoldDB" id="A0A0P1BJT4"/>
<dbReference type="Pfam" id="PF00071">
    <property type="entry name" value="Ras"/>
    <property type="match status" value="1"/>
</dbReference>
<dbReference type="EMBL" id="CCYA01000278">
    <property type="protein sequence ID" value="CEH16412.1"/>
    <property type="molecule type" value="Genomic_DNA"/>
</dbReference>